<evidence type="ECO:0000256" key="1">
    <source>
        <dbReference type="ARBA" id="ARBA00022737"/>
    </source>
</evidence>
<gene>
    <name evidence="3" type="ORF">QC763_0021460</name>
</gene>
<dbReference type="SUPFAM" id="SSF117281">
    <property type="entry name" value="Kelch motif"/>
    <property type="match status" value="1"/>
</dbReference>
<sequence>MSFAAVVIGNYVYIDGGEITQLENGSISNQGRKTINSTLSLDLTKSWITTDVTFKRIPKTGPIKSNVVLWKDSARNAFYSWGGNWPFELNKTKAELWRFNADGSGGGRWGLETPSNPELFNSLISAANIAYTTVNNTGYALGGRATKLTTVDRKDGDGNQAIPGMLTYNFDTREWTNETASTGFSPFPSIASASAQYVPTFGPSGLVFVLGGHLLDVDRDFPYANSPAQPFDNLTFFDPVAKKTYFQKATGDIPPSPRADFCLEGLQNPEGGYEMFLFGGVNRANSSTKYHDAYILSLPGFILSIGGMRTTDIEKDKAPQGLLLFDMAELRWMDVYDTTIGAYERHKNITAWYASGSMDKMQWSSEEVKGLFVKQEDGGGMCL</sequence>
<proteinExistence type="predicted"/>
<dbReference type="Gene3D" id="2.120.10.80">
    <property type="entry name" value="Kelch-type beta propeller"/>
    <property type="match status" value="1"/>
</dbReference>
<keyword evidence="2" id="KW-0408">Iron</keyword>
<dbReference type="PANTHER" id="PTHR47435:SF4">
    <property type="entry name" value="KELCH REPEAT PROTEIN (AFU_ORTHOLOGUE AFUA_5G12780)"/>
    <property type="match status" value="1"/>
</dbReference>
<dbReference type="EMBL" id="JAFFHB010000001">
    <property type="protein sequence ID" value="KAK4674156.1"/>
    <property type="molecule type" value="Genomic_DNA"/>
</dbReference>
<dbReference type="GeneID" id="87925365"/>
<dbReference type="Proteomes" id="UP001326199">
    <property type="component" value="Unassembled WGS sequence"/>
</dbReference>
<dbReference type="RefSeq" id="XP_062771478.1">
    <property type="nucleotide sequence ID" value="XM_062905404.1"/>
</dbReference>
<keyword evidence="4" id="KW-1185">Reference proteome</keyword>
<name>A0ABR0I1Z7_9PEZI</name>
<evidence type="ECO:0008006" key="5">
    <source>
        <dbReference type="Google" id="ProtNLM"/>
    </source>
</evidence>
<keyword evidence="1" id="KW-0677">Repeat</keyword>
<organism evidence="3 4">
    <name type="scientific">Podospora pseudopauciseta</name>
    <dbReference type="NCBI Taxonomy" id="2093780"/>
    <lineage>
        <taxon>Eukaryota</taxon>
        <taxon>Fungi</taxon>
        <taxon>Dikarya</taxon>
        <taxon>Ascomycota</taxon>
        <taxon>Pezizomycotina</taxon>
        <taxon>Sordariomycetes</taxon>
        <taxon>Sordariomycetidae</taxon>
        <taxon>Sordariales</taxon>
        <taxon>Podosporaceae</taxon>
        <taxon>Podospora</taxon>
    </lineage>
</organism>
<comment type="caution">
    <text evidence="3">The sequence shown here is derived from an EMBL/GenBank/DDBJ whole genome shotgun (WGS) entry which is preliminary data.</text>
</comment>
<dbReference type="InterPro" id="IPR015915">
    <property type="entry name" value="Kelch-typ_b-propeller"/>
</dbReference>
<protein>
    <recommendedName>
        <fullName evidence="5">Kelch repeat protein</fullName>
    </recommendedName>
</protein>
<dbReference type="PANTHER" id="PTHR47435">
    <property type="entry name" value="KELCH REPEAT PROTEIN (AFU_ORTHOLOGUE AFUA_5G12780)"/>
    <property type="match status" value="1"/>
</dbReference>
<evidence type="ECO:0000313" key="3">
    <source>
        <dbReference type="EMBL" id="KAK4674156.1"/>
    </source>
</evidence>
<evidence type="ECO:0000256" key="2">
    <source>
        <dbReference type="ARBA" id="ARBA00023004"/>
    </source>
</evidence>
<evidence type="ECO:0000313" key="4">
    <source>
        <dbReference type="Proteomes" id="UP001326199"/>
    </source>
</evidence>
<accession>A0ABR0I1Z7</accession>
<reference evidence="3 4" key="1">
    <citation type="journal article" date="2023" name="bioRxiv">
        <title>High-quality genome assemblies of four members of thePodospora anserinaspecies complex.</title>
        <authorList>
            <person name="Ament-Velasquez S.L."/>
            <person name="Vogan A.A."/>
            <person name="Wallerman O."/>
            <person name="Hartmann F."/>
            <person name="Gautier V."/>
            <person name="Silar P."/>
            <person name="Giraud T."/>
            <person name="Johannesson H."/>
        </authorList>
    </citation>
    <scope>NUCLEOTIDE SEQUENCE [LARGE SCALE GENOMIC DNA]</scope>
    <source>
        <strain evidence="3 4">CBS 411.78</strain>
    </source>
</reference>